<accession>A0A6G9YCN3</accession>
<gene>
    <name evidence="4" type="ORF">F5544_14660</name>
</gene>
<dbReference type="GO" id="GO:0016747">
    <property type="term" value="F:acyltransferase activity, transferring groups other than amino-acyl groups"/>
    <property type="evidence" value="ECO:0007669"/>
    <property type="project" value="InterPro"/>
</dbReference>
<dbReference type="Proteomes" id="UP000503540">
    <property type="component" value="Chromosome"/>
</dbReference>
<feature type="domain" description="N-acetyltransferase" evidence="3">
    <location>
        <begin position="1"/>
        <end position="157"/>
    </location>
</feature>
<dbReference type="Pfam" id="PF00583">
    <property type="entry name" value="Acetyltransf_1"/>
    <property type="match status" value="1"/>
</dbReference>
<keyword evidence="2" id="KW-0012">Acyltransferase</keyword>
<evidence type="ECO:0000313" key="4">
    <source>
        <dbReference type="EMBL" id="QIS10816.1"/>
    </source>
</evidence>
<sequence length="157" mass="18203">MIVRRLAVDEWKITREIRLDALRGSPRGTFATTYDIAAEWTDEQWRDWHRGRELFVAELDRSPVGCAGLIIQEGLPVLVSMWVNPVARGTGASDHLIDAVIARARETGHRELRLWVLKDNRHAEKLYERKGFVFTGRDQPSRMNNPRREREMIIDVA</sequence>
<dbReference type="CDD" id="cd04301">
    <property type="entry name" value="NAT_SF"/>
    <property type="match status" value="1"/>
</dbReference>
<dbReference type="PROSITE" id="PS51186">
    <property type="entry name" value="GNAT"/>
    <property type="match status" value="1"/>
</dbReference>
<name>A0A6G9YCN3_9NOCA</name>
<organism evidence="4 5">
    <name type="scientific">Nocardia arthritidis</name>
    <dbReference type="NCBI Taxonomy" id="228602"/>
    <lineage>
        <taxon>Bacteria</taxon>
        <taxon>Bacillati</taxon>
        <taxon>Actinomycetota</taxon>
        <taxon>Actinomycetes</taxon>
        <taxon>Mycobacteriales</taxon>
        <taxon>Nocardiaceae</taxon>
        <taxon>Nocardia</taxon>
    </lineage>
</organism>
<dbReference type="SUPFAM" id="SSF55729">
    <property type="entry name" value="Acyl-CoA N-acyltransferases (Nat)"/>
    <property type="match status" value="1"/>
</dbReference>
<dbReference type="InterPro" id="IPR000182">
    <property type="entry name" value="GNAT_dom"/>
</dbReference>
<dbReference type="InterPro" id="IPR016181">
    <property type="entry name" value="Acyl_CoA_acyltransferase"/>
</dbReference>
<evidence type="ECO:0000259" key="3">
    <source>
        <dbReference type="PROSITE" id="PS51186"/>
    </source>
</evidence>
<dbReference type="InterPro" id="IPR050832">
    <property type="entry name" value="Bact_Acetyltransf"/>
</dbReference>
<reference evidence="4 5" key="1">
    <citation type="journal article" date="2019" name="ACS Chem. Biol.">
        <title>Identification and Mobilization of a Cryptic Antibiotic Biosynthesis Gene Locus from a Human-Pathogenic Nocardia Isolate.</title>
        <authorList>
            <person name="Herisse M."/>
            <person name="Ishida K."/>
            <person name="Porter J.L."/>
            <person name="Howden B."/>
            <person name="Hertweck C."/>
            <person name="Stinear T.P."/>
            <person name="Pidot S.J."/>
        </authorList>
    </citation>
    <scope>NUCLEOTIDE SEQUENCE [LARGE SCALE GENOMIC DNA]</scope>
    <source>
        <strain evidence="4 5">AUSMDU00012717</strain>
    </source>
</reference>
<evidence type="ECO:0000256" key="2">
    <source>
        <dbReference type="ARBA" id="ARBA00023315"/>
    </source>
</evidence>
<dbReference type="Gene3D" id="3.40.630.30">
    <property type="match status" value="1"/>
</dbReference>
<keyword evidence="5" id="KW-1185">Reference proteome</keyword>
<evidence type="ECO:0000313" key="5">
    <source>
        <dbReference type="Proteomes" id="UP000503540"/>
    </source>
</evidence>
<dbReference type="RefSeq" id="WP_167473732.1">
    <property type="nucleotide sequence ID" value="NZ_CP046172.1"/>
</dbReference>
<dbReference type="KEGG" id="nah:F5544_14660"/>
<protein>
    <submittedName>
        <fullName evidence="4">GNAT family N-acetyltransferase</fullName>
    </submittedName>
</protein>
<evidence type="ECO:0000256" key="1">
    <source>
        <dbReference type="ARBA" id="ARBA00022679"/>
    </source>
</evidence>
<dbReference type="PANTHER" id="PTHR43877">
    <property type="entry name" value="AMINOALKYLPHOSPHONATE N-ACETYLTRANSFERASE-RELATED-RELATED"/>
    <property type="match status" value="1"/>
</dbReference>
<dbReference type="AlphaFoldDB" id="A0A6G9YCN3"/>
<dbReference type="EMBL" id="CP046172">
    <property type="protein sequence ID" value="QIS10816.1"/>
    <property type="molecule type" value="Genomic_DNA"/>
</dbReference>
<proteinExistence type="predicted"/>
<keyword evidence="1 4" id="KW-0808">Transferase</keyword>